<reference evidence="3 5" key="2">
    <citation type="submission" date="2018-06" db="EMBL/GenBank/DDBJ databases">
        <authorList>
            <consortium name="Pathogen Informatics"/>
            <person name="Doyle S."/>
        </authorList>
    </citation>
    <scope>NUCLEOTIDE SEQUENCE [LARGE SCALE GENOMIC DNA]</scope>
    <source>
        <strain evidence="3 5">NCTC12376</strain>
    </source>
</reference>
<dbReference type="EMBL" id="UGOW01000001">
    <property type="protein sequence ID" value="STY17801.1"/>
    <property type="molecule type" value="Genomic_DNA"/>
</dbReference>
<dbReference type="EMBL" id="LNYR01000012">
    <property type="protein sequence ID" value="KTD50953.1"/>
    <property type="molecule type" value="Genomic_DNA"/>
</dbReference>
<dbReference type="AlphaFoldDB" id="A0A378KW24"/>
<evidence type="ECO:0000256" key="1">
    <source>
        <dbReference type="SAM" id="Phobius"/>
    </source>
</evidence>
<evidence type="ECO:0000313" key="5">
    <source>
        <dbReference type="Proteomes" id="UP000254230"/>
    </source>
</evidence>
<feature type="transmembrane region" description="Helical" evidence="1">
    <location>
        <begin position="115"/>
        <end position="136"/>
    </location>
</feature>
<evidence type="ECO:0000313" key="4">
    <source>
        <dbReference type="Proteomes" id="UP000054639"/>
    </source>
</evidence>
<gene>
    <name evidence="2" type="ORF">Lqua_1180</name>
    <name evidence="3" type="ORF">NCTC12376_01616</name>
</gene>
<sequence>MSNSKNQAQFDSLIKELNRSILNYKSDNNILSNLKYNSLKFLVDEVQVVYPRLKKRSSLRTLEEVQQITINLLQKAKSIAESDIQSPQLLHNLLEAQKFAKELDKQERRSIPSKAISTSLPFMALSLGFLFCGVIAVAVFNLFWFFGVMAALSTLIMLALSQNREDENCSLILRINRPFRFFQETYTANNDNCSALLTKYNNLTKKEEKKRQSQSATEGSAIEDVLSSYGVGPYSTMHAH</sequence>
<keyword evidence="1" id="KW-1133">Transmembrane helix</keyword>
<reference evidence="2 4" key="1">
    <citation type="submission" date="2015-11" db="EMBL/GenBank/DDBJ databases">
        <title>Genomic analysis of 38 Legionella species identifies large and diverse effector repertoires.</title>
        <authorList>
            <person name="Burstein D."/>
            <person name="Amaro F."/>
            <person name="Zusman T."/>
            <person name="Lifshitz Z."/>
            <person name="Cohen O."/>
            <person name="Gilbert J.A."/>
            <person name="Pupko T."/>
            <person name="Shuman H.A."/>
            <person name="Segal G."/>
        </authorList>
    </citation>
    <scope>NUCLEOTIDE SEQUENCE [LARGE SCALE GENOMIC DNA]</scope>
    <source>
        <strain evidence="2 4">ATCC 49507</strain>
    </source>
</reference>
<feature type="transmembrane region" description="Helical" evidence="1">
    <location>
        <begin position="142"/>
        <end position="160"/>
    </location>
</feature>
<keyword evidence="4" id="KW-1185">Reference proteome</keyword>
<organism evidence="3 5">
    <name type="scientific">Legionella quateirensis</name>
    <dbReference type="NCBI Taxonomy" id="45072"/>
    <lineage>
        <taxon>Bacteria</taxon>
        <taxon>Pseudomonadati</taxon>
        <taxon>Pseudomonadota</taxon>
        <taxon>Gammaproteobacteria</taxon>
        <taxon>Legionellales</taxon>
        <taxon>Legionellaceae</taxon>
        <taxon>Legionella</taxon>
    </lineage>
</organism>
<protein>
    <submittedName>
        <fullName evidence="3">Uncharacterized protein</fullName>
    </submittedName>
</protein>
<accession>A0A378KW24</accession>
<dbReference type="Proteomes" id="UP000254230">
    <property type="component" value="Unassembled WGS sequence"/>
</dbReference>
<keyword evidence="1" id="KW-0472">Membrane</keyword>
<keyword evidence="1" id="KW-0812">Transmembrane</keyword>
<proteinExistence type="predicted"/>
<dbReference type="STRING" id="45072.Lqua_1180"/>
<dbReference type="RefSeq" id="WP_058473366.1">
    <property type="nucleotide sequence ID" value="NZ_CAAAIL010000005.1"/>
</dbReference>
<name>A0A378KW24_9GAMM</name>
<dbReference type="Proteomes" id="UP000054639">
    <property type="component" value="Unassembled WGS sequence"/>
</dbReference>
<evidence type="ECO:0000313" key="3">
    <source>
        <dbReference type="EMBL" id="STY17801.1"/>
    </source>
</evidence>
<evidence type="ECO:0000313" key="2">
    <source>
        <dbReference type="EMBL" id="KTD50953.1"/>
    </source>
</evidence>